<dbReference type="PANTHER" id="PTHR37385:SF2">
    <property type="entry name" value="PROTEIN LPA2"/>
    <property type="match status" value="1"/>
</dbReference>
<protein>
    <recommendedName>
        <fullName evidence="5">Protein LOW PSII ACCUMULATION 2, chloroplastic</fullName>
    </recommendedName>
</protein>
<evidence type="ECO:0008006" key="5">
    <source>
        <dbReference type="Google" id="ProtNLM"/>
    </source>
</evidence>
<feature type="transmembrane region" description="Helical" evidence="2">
    <location>
        <begin position="121"/>
        <end position="142"/>
    </location>
</feature>
<dbReference type="OrthoDB" id="568307at2759"/>
<accession>A0A4Y7J9P6</accession>
<dbReference type="Gramene" id="RZC57864">
    <property type="protein sequence ID" value="RZC57864"/>
    <property type="gene ID" value="C5167_005168"/>
</dbReference>
<dbReference type="Proteomes" id="UP000316621">
    <property type="component" value="Chromosome 4"/>
</dbReference>
<gene>
    <name evidence="3" type="ORF">C5167_005168</name>
</gene>
<feature type="transmembrane region" description="Helical" evidence="2">
    <location>
        <begin position="162"/>
        <end position="184"/>
    </location>
</feature>
<evidence type="ECO:0000313" key="3">
    <source>
        <dbReference type="EMBL" id="RZC57864.1"/>
    </source>
</evidence>
<evidence type="ECO:0000256" key="2">
    <source>
        <dbReference type="SAM" id="Phobius"/>
    </source>
</evidence>
<feature type="region of interest" description="Disordered" evidence="1">
    <location>
        <begin position="31"/>
        <end position="94"/>
    </location>
</feature>
<organism evidence="3 4">
    <name type="scientific">Papaver somniferum</name>
    <name type="common">Opium poppy</name>
    <dbReference type="NCBI Taxonomy" id="3469"/>
    <lineage>
        <taxon>Eukaryota</taxon>
        <taxon>Viridiplantae</taxon>
        <taxon>Streptophyta</taxon>
        <taxon>Embryophyta</taxon>
        <taxon>Tracheophyta</taxon>
        <taxon>Spermatophyta</taxon>
        <taxon>Magnoliopsida</taxon>
        <taxon>Ranunculales</taxon>
        <taxon>Papaveraceae</taxon>
        <taxon>Papaveroideae</taxon>
        <taxon>Papaver</taxon>
    </lineage>
</organism>
<evidence type="ECO:0000313" key="4">
    <source>
        <dbReference type="Proteomes" id="UP000316621"/>
    </source>
</evidence>
<proteinExistence type="predicted"/>
<reference evidence="3 4" key="1">
    <citation type="journal article" date="2018" name="Science">
        <title>The opium poppy genome and morphinan production.</title>
        <authorList>
            <person name="Guo L."/>
            <person name="Winzer T."/>
            <person name="Yang X."/>
            <person name="Li Y."/>
            <person name="Ning Z."/>
            <person name="He Z."/>
            <person name="Teodor R."/>
            <person name="Lu Y."/>
            <person name="Bowser T.A."/>
            <person name="Graham I.A."/>
            <person name="Ye K."/>
        </authorList>
    </citation>
    <scope>NUCLEOTIDE SEQUENCE [LARGE SCALE GENOMIC DNA]</scope>
    <source>
        <strain evidence="4">cv. HN1</strain>
        <tissue evidence="3">Leaves</tissue>
    </source>
</reference>
<sequence length="195" mass="21192">MALLLLPIQSSVLLHKPSFHLPSQAKTRFVVKATESSSSSSESEAKPEQDSSSSVLTSSPKSTNKTGLGFGSSSSSSNETNKKKPGKNRERAAVIRRTPLQKPSYLSDKNKKEKQVSVEQGGIEGAFVLTWLGLGSLIIIEGLTLSGSGFLPEDWDKFIVKYVYPVFTPTVLLFLAGSVVYGVVKYFQSEESKKE</sequence>
<dbReference type="GO" id="GO:0009507">
    <property type="term" value="C:chloroplast"/>
    <property type="evidence" value="ECO:0007669"/>
    <property type="project" value="TreeGrafter"/>
</dbReference>
<keyword evidence="2" id="KW-0472">Membrane</keyword>
<keyword evidence="4" id="KW-1185">Reference proteome</keyword>
<dbReference type="AlphaFoldDB" id="A0A4Y7J9P6"/>
<dbReference type="EMBL" id="CM010718">
    <property type="protein sequence ID" value="RZC57864.1"/>
    <property type="molecule type" value="Genomic_DNA"/>
</dbReference>
<name>A0A4Y7J9P6_PAPSO</name>
<dbReference type="PANTHER" id="PTHR37385">
    <property type="entry name" value="PROTEIN LOW PSII ACCUMULATION 2, CHLOROPLASTIC"/>
    <property type="match status" value="1"/>
</dbReference>
<keyword evidence="2" id="KW-0812">Transmembrane</keyword>
<keyword evidence="2" id="KW-1133">Transmembrane helix</keyword>
<dbReference type="STRING" id="3469.A0A4Y7J9P6"/>
<dbReference type="InterPro" id="IPR038789">
    <property type="entry name" value="LPA2-like"/>
</dbReference>
<feature type="compositionally biased region" description="Low complexity" evidence="1">
    <location>
        <begin position="51"/>
        <end position="62"/>
    </location>
</feature>
<evidence type="ECO:0000256" key="1">
    <source>
        <dbReference type="SAM" id="MobiDB-lite"/>
    </source>
</evidence>
<dbReference type="OMA" id="AMPSIMG"/>